<dbReference type="RefSeq" id="WP_164361646.1">
    <property type="nucleotide sequence ID" value="NZ_CP066776.1"/>
</dbReference>
<reference evidence="1 2" key="1">
    <citation type="submission" date="2020-12" db="EMBL/GenBank/DDBJ databases">
        <title>Sulforoseuscoccus oceanibium gen. nov., sp. nov., a representative of the phylum Verrucomicrobia with special cytoplasmic membrane, and proposal of Sulforoseuscoccusaceae fam. nov.</title>
        <authorList>
            <person name="Xi F."/>
        </authorList>
    </citation>
    <scope>NUCLEOTIDE SEQUENCE [LARGE SCALE GENOMIC DNA]</scope>
    <source>
        <strain evidence="1 2">T37</strain>
    </source>
</reference>
<proteinExistence type="predicted"/>
<dbReference type="AlphaFoldDB" id="A0A6B3L8A4"/>
<keyword evidence="2" id="KW-1185">Reference proteome</keyword>
<organism evidence="1 2">
    <name type="scientific">Sulfuriroseicoccus oceanibius</name>
    <dbReference type="NCBI Taxonomy" id="2707525"/>
    <lineage>
        <taxon>Bacteria</taxon>
        <taxon>Pseudomonadati</taxon>
        <taxon>Verrucomicrobiota</taxon>
        <taxon>Verrucomicrobiia</taxon>
        <taxon>Verrucomicrobiales</taxon>
        <taxon>Verrucomicrobiaceae</taxon>
        <taxon>Sulfuriroseicoccus</taxon>
    </lineage>
</organism>
<dbReference type="EMBL" id="CP066776">
    <property type="protein sequence ID" value="QQL43740.1"/>
    <property type="molecule type" value="Genomic_DNA"/>
</dbReference>
<name>A0A6B3L8A4_9BACT</name>
<evidence type="ECO:0000313" key="2">
    <source>
        <dbReference type="Proteomes" id="UP000475117"/>
    </source>
</evidence>
<evidence type="ECO:0000313" key="1">
    <source>
        <dbReference type="EMBL" id="QQL43740.1"/>
    </source>
</evidence>
<accession>A0A6B3L8A4</accession>
<protein>
    <submittedName>
        <fullName evidence="1">Uncharacterized protein</fullName>
    </submittedName>
</protein>
<sequence>MALTLPALADTLELPFGMQWGDRPSKILDWAQSEKLDADISLPGNDPKLRIIHVSAASGNLPGHKIAGITTRYRDGRLFEITLHYSGEGLAVPTVKGQFLAIKRQLGRKYGGFQTNRIDRSNDDSVRTTSEAYHAEPSPGILIIGIFTEVFDDLRNQGLAKFSFIYRNRNLERMLSTPAPRPSPTDQPNATR</sequence>
<dbReference type="Proteomes" id="UP000475117">
    <property type="component" value="Chromosome"/>
</dbReference>
<dbReference type="KEGG" id="soa:G3M56_007450"/>
<gene>
    <name evidence="1" type="ORF">G3M56_007450</name>
</gene>